<proteinExistence type="predicted"/>
<dbReference type="SUPFAM" id="SSF55729">
    <property type="entry name" value="Acyl-CoA N-acyltransferases (Nat)"/>
    <property type="match status" value="1"/>
</dbReference>
<gene>
    <name evidence="2" type="ORF">H8K47_15545</name>
</gene>
<dbReference type="RefSeq" id="WP_186882317.1">
    <property type="nucleotide sequence ID" value="NZ_JACOGG010000020.1"/>
</dbReference>
<dbReference type="PROSITE" id="PS51186">
    <property type="entry name" value="GNAT"/>
    <property type="match status" value="1"/>
</dbReference>
<feature type="domain" description="N-acetyltransferase" evidence="1">
    <location>
        <begin position="8"/>
        <end position="159"/>
    </location>
</feature>
<dbReference type="Proteomes" id="UP000612361">
    <property type="component" value="Unassembled WGS sequence"/>
</dbReference>
<dbReference type="InterPro" id="IPR000182">
    <property type="entry name" value="GNAT_dom"/>
</dbReference>
<keyword evidence="3" id="KW-1185">Reference proteome</keyword>
<protein>
    <submittedName>
        <fullName evidence="2">GNAT family N-acetyltransferase</fullName>
    </submittedName>
</protein>
<sequence length="165" mass="18832">MQLTDPQITLRPVNEGDFPFLLTVYGSIREDELMQTGWSEQEKLGFIQMQFDAQHRAYSGYPDTEFLVIAYAGADVGRLYLQHQKNALHIVDISLLKEYRRRGIGHTLLSGLFAKANSQGKVVQIHVEKNNPARKLYAELGFQPVADKGLYLLMRKEFDEKASLD</sequence>
<dbReference type="AlphaFoldDB" id="A0A923I433"/>
<evidence type="ECO:0000313" key="2">
    <source>
        <dbReference type="EMBL" id="MBC3936782.1"/>
    </source>
</evidence>
<dbReference type="Gene3D" id="3.40.630.30">
    <property type="match status" value="1"/>
</dbReference>
<dbReference type="Pfam" id="PF00583">
    <property type="entry name" value="Acetyltransf_1"/>
    <property type="match status" value="1"/>
</dbReference>
<accession>A0A923I433</accession>
<reference evidence="2" key="1">
    <citation type="submission" date="2020-08" db="EMBL/GenBank/DDBJ databases">
        <title>Novel species isolated from subtropical streams in China.</title>
        <authorList>
            <person name="Lu H."/>
        </authorList>
    </citation>
    <scope>NUCLEOTIDE SEQUENCE</scope>
    <source>
        <strain evidence="2">CY7W</strain>
    </source>
</reference>
<comment type="caution">
    <text evidence="2">The sequence shown here is derived from an EMBL/GenBank/DDBJ whole genome shotgun (WGS) entry which is preliminary data.</text>
</comment>
<dbReference type="InterPro" id="IPR016181">
    <property type="entry name" value="Acyl_CoA_acyltransferase"/>
</dbReference>
<dbReference type="CDD" id="cd04301">
    <property type="entry name" value="NAT_SF"/>
    <property type="match status" value="1"/>
</dbReference>
<organism evidence="2 3">
    <name type="scientific">Undibacterium rugosum</name>
    <dbReference type="NCBI Taxonomy" id="2762291"/>
    <lineage>
        <taxon>Bacteria</taxon>
        <taxon>Pseudomonadati</taxon>
        <taxon>Pseudomonadota</taxon>
        <taxon>Betaproteobacteria</taxon>
        <taxon>Burkholderiales</taxon>
        <taxon>Oxalobacteraceae</taxon>
        <taxon>Undibacterium</taxon>
    </lineage>
</organism>
<name>A0A923I433_9BURK</name>
<dbReference type="EMBL" id="JACOGG010000020">
    <property type="protein sequence ID" value="MBC3936782.1"/>
    <property type="molecule type" value="Genomic_DNA"/>
</dbReference>
<evidence type="ECO:0000259" key="1">
    <source>
        <dbReference type="PROSITE" id="PS51186"/>
    </source>
</evidence>
<dbReference type="GO" id="GO:0016747">
    <property type="term" value="F:acyltransferase activity, transferring groups other than amino-acyl groups"/>
    <property type="evidence" value="ECO:0007669"/>
    <property type="project" value="InterPro"/>
</dbReference>
<evidence type="ECO:0000313" key="3">
    <source>
        <dbReference type="Proteomes" id="UP000612361"/>
    </source>
</evidence>